<dbReference type="GO" id="GO:0004497">
    <property type="term" value="F:monooxygenase activity"/>
    <property type="evidence" value="ECO:0007669"/>
    <property type="project" value="InterPro"/>
</dbReference>
<name>G3CHX9_PERNU</name>
<feature type="non-terminal residue" evidence="1">
    <location>
        <position position="56"/>
    </location>
</feature>
<dbReference type="SUPFAM" id="SSF48264">
    <property type="entry name" value="Cytochrome P450"/>
    <property type="match status" value="1"/>
</dbReference>
<proteinExistence type="evidence at transcript level"/>
<protein>
    <submittedName>
        <fullName evidence="1">Cytochrome P450 CYP1A1-like protein</fullName>
    </submittedName>
</protein>
<sequence length="56" mass="6443">VWSLQIFGKAQELAPGPRGLPVLGILMELSDDMHQDYIRFSKKYKSDIVSFYIGRQ</sequence>
<dbReference type="AlphaFoldDB" id="G3CHX9"/>
<dbReference type="InterPro" id="IPR036396">
    <property type="entry name" value="Cyt_P450_sf"/>
</dbReference>
<organism evidence="1">
    <name type="scientific">Perinereis nuntia</name>
    <name type="common">Polychaete worm</name>
    <name type="synonym">Lycoris nuntia</name>
    <dbReference type="NCBI Taxonomy" id="460893"/>
    <lineage>
        <taxon>Eukaryota</taxon>
        <taxon>Metazoa</taxon>
        <taxon>Spiralia</taxon>
        <taxon>Lophotrochozoa</taxon>
        <taxon>Annelida</taxon>
        <taxon>Polychaeta</taxon>
        <taxon>Errantia</taxon>
        <taxon>Phyllodocida</taxon>
        <taxon>Nereididae</taxon>
        <taxon>Perinereis</taxon>
    </lineage>
</organism>
<feature type="non-terminal residue" evidence="1">
    <location>
        <position position="1"/>
    </location>
</feature>
<dbReference type="GO" id="GO:0016705">
    <property type="term" value="F:oxidoreductase activity, acting on paired donors, with incorporation or reduction of molecular oxygen"/>
    <property type="evidence" value="ECO:0007669"/>
    <property type="project" value="InterPro"/>
</dbReference>
<reference evidence="1" key="1">
    <citation type="submission" date="2010-07" db="EMBL/GenBank/DDBJ databases">
        <authorList>
            <person name="Won E.-J."/>
            <person name="Rhee J.-S."/>
            <person name="Lee J.-S."/>
        </authorList>
    </citation>
    <scope>NUCLEOTIDE SEQUENCE</scope>
</reference>
<evidence type="ECO:0000313" key="1">
    <source>
        <dbReference type="EMBL" id="ADN44531.1"/>
    </source>
</evidence>
<dbReference type="GO" id="GO:0020037">
    <property type="term" value="F:heme binding"/>
    <property type="evidence" value="ECO:0007669"/>
    <property type="project" value="InterPro"/>
</dbReference>
<dbReference type="EMBL" id="HM631954">
    <property type="protein sequence ID" value="ADN44531.1"/>
    <property type="molecule type" value="mRNA"/>
</dbReference>
<dbReference type="GO" id="GO:0005506">
    <property type="term" value="F:iron ion binding"/>
    <property type="evidence" value="ECO:0007669"/>
    <property type="project" value="InterPro"/>
</dbReference>
<accession>G3CHX9</accession>
<dbReference type="Gene3D" id="1.10.630.10">
    <property type="entry name" value="Cytochrome P450"/>
    <property type="match status" value="1"/>
</dbReference>